<dbReference type="PANTHER" id="PTHR43420">
    <property type="entry name" value="ACETYLTRANSFERASE"/>
    <property type="match status" value="1"/>
</dbReference>
<comment type="function">
    <text evidence="5">Acetylates the N-terminal alanine of ribosomal protein bS18.</text>
</comment>
<dbReference type="SUPFAM" id="SSF55729">
    <property type="entry name" value="Acyl-CoA N-acyltransferases (Nat)"/>
    <property type="match status" value="1"/>
</dbReference>
<dbReference type="PANTHER" id="PTHR43420:SF44">
    <property type="entry name" value="ACETYLTRANSFERASE YPEA"/>
    <property type="match status" value="1"/>
</dbReference>
<reference evidence="7 8" key="1">
    <citation type="submission" date="2013-02" db="EMBL/GenBank/DDBJ databases">
        <title>The Genome Sequence of Acinetobacter ursingii NIPH ANC_3649.</title>
        <authorList>
            <consortium name="The Broad Institute Genome Sequencing Platform"/>
            <consortium name="The Broad Institute Genome Sequencing Center for Infectious Disease"/>
            <person name="Cerqueira G."/>
            <person name="Feldgarden M."/>
            <person name="Courvalin P."/>
            <person name="Perichon B."/>
            <person name="Grillot-Courvalin C."/>
            <person name="Clermont D."/>
            <person name="Rocha E."/>
            <person name="Yoon E.-J."/>
            <person name="Nemec A."/>
            <person name="Walker B."/>
            <person name="Young S.K."/>
            <person name="Zeng Q."/>
            <person name="Gargeya S."/>
            <person name="Fitzgerald M."/>
            <person name="Haas B."/>
            <person name="Abouelleil A."/>
            <person name="Alvarado L."/>
            <person name="Arachchi H.M."/>
            <person name="Berlin A.M."/>
            <person name="Chapman S.B."/>
            <person name="Dewar J."/>
            <person name="Goldberg J."/>
            <person name="Griggs A."/>
            <person name="Gujja S."/>
            <person name="Hansen M."/>
            <person name="Howarth C."/>
            <person name="Imamovic A."/>
            <person name="Larimer J."/>
            <person name="McCowan C."/>
            <person name="Murphy C."/>
            <person name="Neiman D."/>
            <person name="Pearson M."/>
            <person name="Priest M."/>
            <person name="Roberts A."/>
            <person name="Saif S."/>
            <person name="Shea T."/>
            <person name="Sisk P."/>
            <person name="Sykes S."/>
            <person name="Wortman J."/>
            <person name="Nusbaum C."/>
            <person name="Birren B."/>
        </authorList>
    </citation>
    <scope>NUCLEOTIDE SEQUENCE [LARGE SCALE GENOMIC DNA]</scope>
    <source>
        <strain evidence="7 8">ANC 3649</strain>
    </source>
</reference>
<evidence type="ECO:0000256" key="1">
    <source>
        <dbReference type="ARBA" id="ARBA00005395"/>
    </source>
</evidence>
<feature type="active site" description="Proton acceptor" evidence="5">
    <location>
        <position position="103"/>
    </location>
</feature>
<dbReference type="NCBIfam" id="TIGR01575">
    <property type="entry name" value="rimI"/>
    <property type="match status" value="1"/>
</dbReference>
<comment type="caution">
    <text evidence="7">The sequence shown here is derived from an EMBL/GenBank/DDBJ whole genome shotgun (WGS) entry which is preliminary data.</text>
</comment>
<keyword evidence="8" id="KW-1185">Reference proteome</keyword>
<dbReference type="Proteomes" id="UP000013276">
    <property type="component" value="Unassembled WGS sequence"/>
</dbReference>
<dbReference type="PROSITE" id="PS51186">
    <property type="entry name" value="GNAT"/>
    <property type="match status" value="1"/>
</dbReference>
<feature type="binding site" evidence="5">
    <location>
        <begin position="70"/>
        <end position="72"/>
    </location>
    <ligand>
        <name>acetyl-CoA</name>
        <dbReference type="ChEBI" id="CHEBI:57288"/>
    </ligand>
</feature>
<dbReference type="InterPro" id="IPR043690">
    <property type="entry name" value="RimI"/>
</dbReference>
<dbReference type="HAMAP" id="MF_02210">
    <property type="entry name" value="RimI"/>
    <property type="match status" value="1"/>
</dbReference>
<evidence type="ECO:0000256" key="2">
    <source>
        <dbReference type="ARBA" id="ARBA00022490"/>
    </source>
</evidence>
<dbReference type="OrthoDB" id="9796919at2"/>
<dbReference type="GO" id="GO:0005737">
    <property type="term" value="C:cytoplasm"/>
    <property type="evidence" value="ECO:0007669"/>
    <property type="project" value="UniProtKB-SubCell"/>
</dbReference>
<evidence type="ECO:0000313" key="8">
    <source>
        <dbReference type="Proteomes" id="UP000013276"/>
    </source>
</evidence>
<feature type="domain" description="N-acetyltransferase" evidence="6">
    <location>
        <begin position="4"/>
        <end position="148"/>
    </location>
</feature>
<keyword evidence="3 5" id="KW-0808">Transferase</keyword>
<dbReference type="InterPro" id="IPR000182">
    <property type="entry name" value="GNAT_dom"/>
</dbReference>
<comment type="similarity">
    <text evidence="1 5">Belongs to the acetyltransferase family. RimI subfamily.</text>
</comment>
<accession>N9DGT2</accession>
<dbReference type="HOGENOM" id="CLU_013985_23_2_6"/>
<dbReference type="EC" id="2.3.1.266" evidence="5"/>
<keyword evidence="2 5" id="KW-0963">Cytoplasm</keyword>
<evidence type="ECO:0000256" key="4">
    <source>
        <dbReference type="ARBA" id="ARBA00023315"/>
    </source>
</evidence>
<gene>
    <name evidence="5" type="primary">rimI</name>
    <name evidence="7" type="ORF">F942_01263</name>
</gene>
<comment type="catalytic activity">
    <reaction evidence="5">
        <text>N-terminal L-alanyl-[ribosomal protein bS18] + acetyl-CoA = N-terminal N(alpha)-acetyl-L-alanyl-[ribosomal protein bS18] + CoA + H(+)</text>
        <dbReference type="Rhea" id="RHEA:43756"/>
        <dbReference type="Rhea" id="RHEA-COMP:10676"/>
        <dbReference type="Rhea" id="RHEA-COMP:10677"/>
        <dbReference type="ChEBI" id="CHEBI:15378"/>
        <dbReference type="ChEBI" id="CHEBI:57287"/>
        <dbReference type="ChEBI" id="CHEBI:57288"/>
        <dbReference type="ChEBI" id="CHEBI:64718"/>
        <dbReference type="ChEBI" id="CHEBI:83683"/>
        <dbReference type="EC" id="2.3.1.266"/>
    </reaction>
</comment>
<dbReference type="InterPro" id="IPR006464">
    <property type="entry name" value="AcTrfase_RimI/Ard1"/>
</dbReference>
<dbReference type="PATRIC" id="fig|1257043.3.peg.1219"/>
<evidence type="ECO:0000256" key="3">
    <source>
        <dbReference type="ARBA" id="ARBA00022679"/>
    </source>
</evidence>
<organism evidence="7 8">
    <name type="scientific">Acinetobacter ursingii ANC 3649</name>
    <dbReference type="NCBI Taxonomy" id="1257043"/>
    <lineage>
        <taxon>Bacteria</taxon>
        <taxon>Pseudomonadati</taxon>
        <taxon>Pseudomonadota</taxon>
        <taxon>Gammaproteobacteria</taxon>
        <taxon>Moraxellales</taxon>
        <taxon>Moraxellaceae</taxon>
        <taxon>Acinetobacter</taxon>
    </lineage>
</organism>
<feature type="binding site" evidence="5">
    <location>
        <position position="108"/>
    </location>
    <ligand>
        <name>acetyl-CoA</name>
        <dbReference type="ChEBI" id="CHEBI:57288"/>
    </ligand>
</feature>
<comment type="subcellular location">
    <subcellularLocation>
        <location evidence="5">Cytoplasm</location>
    </subcellularLocation>
</comment>
<feature type="active site" description="Proton donor" evidence="5">
    <location>
        <position position="115"/>
    </location>
</feature>
<keyword evidence="4 5" id="KW-0012">Acyltransferase</keyword>
<dbReference type="CDD" id="cd04301">
    <property type="entry name" value="NAT_SF"/>
    <property type="match status" value="1"/>
</dbReference>
<evidence type="ECO:0000313" key="7">
    <source>
        <dbReference type="EMBL" id="ENV79980.1"/>
    </source>
</evidence>
<protein>
    <recommendedName>
        <fullName evidence="5">[Ribosomal protein bS18]-alanine N-acetyltransferase</fullName>
        <ecNumber evidence="5">2.3.1.266</ecNumber>
    </recommendedName>
</protein>
<evidence type="ECO:0000259" key="6">
    <source>
        <dbReference type="PROSITE" id="PS51186"/>
    </source>
</evidence>
<dbReference type="EMBL" id="APQC01000008">
    <property type="protein sequence ID" value="ENV79980.1"/>
    <property type="molecule type" value="Genomic_DNA"/>
</dbReference>
<evidence type="ECO:0000256" key="5">
    <source>
        <dbReference type="HAMAP-Rule" id="MF_02210"/>
    </source>
</evidence>
<dbReference type="AlphaFoldDB" id="N9DGT2"/>
<dbReference type="Pfam" id="PF00583">
    <property type="entry name" value="Acetyltransf_1"/>
    <property type="match status" value="1"/>
</dbReference>
<dbReference type="InterPro" id="IPR050680">
    <property type="entry name" value="YpeA/RimI_acetyltransf"/>
</dbReference>
<dbReference type="InterPro" id="IPR016181">
    <property type="entry name" value="Acyl_CoA_acyltransferase"/>
</dbReference>
<dbReference type="GO" id="GO:0008999">
    <property type="term" value="F:protein-N-terminal-alanine acetyltransferase activity"/>
    <property type="evidence" value="ECO:0007669"/>
    <property type="project" value="UniProtKB-UniRule"/>
</dbReference>
<comment type="caution">
    <text evidence="5">Lacks conserved residue(s) required for the propagation of feature annotation.</text>
</comment>
<sequence length="156" mass="17960">MQNILIRSMQTNDVQAVTQIEQQVQTHPWTAQQFLESVESYQSTVIEQQNQILGFCILQPVLDEANLLLMAIHPEFQGQGLGYQLLEKSIELLKNHPVQIFLEVRESNLGAIKLYEKSGFHQIDLRRNYYPKPDGTREHAIIMVKSCSDDFAALFK</sequence>
<name>N9DGT2_9GAMM</name>
<dbReference type="Gene3D" id="3.40.630.30">
    <property type="match status" value="1"/>
</dbReference>
<proteinExistence type="inferred from homology"/>